<evidence type="ECO:0000313" key="2">
    <source>
        <dbReference type="Proteomes" id="UP000234681"/>
    </source>
</evidence>
<protein>
    <submittedName>
        <fullName evidence="1">RCG62905</fullName>
    </submittedName>
</protein>
<dbReference type="EMBL" id="CH474055">
    <property type="protein sequence ID" value="EDL76029.1"/>
    <property type="molecule type" value="Genomic_DNA"/>
</dbReference>
<sequence>MVCRCHPVPDTCGRQNESCRLRARQFFLAWVFGSLKPTSLQKRKKNFFNL</sequence>
<proteinExistence type="predicted"/>
<dbReference type="Proteomes" id="UP000234681">
    <property type="component" value="Chromosome 14"/>
</dbReference>
<reference evidence="2" key="1">
    <citation type="submission" date="2005-09" db="EMBL/GenBank/DDBJ databases">
        <authorList>
            <person name="Mural R.J."/>
            <person name="Li P.W."/>
            <person name="Adams M.D."/>
            <person name="Amanatides P.G."/>
            <person name="Baden-Tillson H."/>
            <person name="Barnstead M."/>
            <person name="Chin S.H."/>
            <person name="Dew I."/>
            <person name="Evans C.A."/>
            <person name="Ferriera S."/>
            <person name="Flanigan M."/>
            <person name="Fosler C."/>
            <person name="Glodek A."/>
            <person name="Gu Z."/>
            <person name="Holt R.A."/>
            <person name="Jennings D."/>
            <person name="Kraft C.L."/>
            <person name="Lu F."/>
            <person name="Nguyen T."/>
            <person name="Nusskern D.R."/>
            <person name="Pfannkoch C.M."/>
            <person name="Sitter C."/>
            <person name="Sutton G.G."/>
            <person name="Venter J.C."/>
            <person name="Wang Z."/>
            <person name="Woodage T."/>
            <person name="Zheng X.H."/>
            <person name="Zhong F."/>
        </authorList>
    </citation>
    <scope>NUCLEOTIDE SEQUENCE [LARGE SCALE GENOMIC DNA]</scope>
    <source>
        <strain>BN</strain>
        <strain evidence="2">Sprague-Dawley</strain>
    </source>
</reference>
<name>A6KJ78_RAT</name>
<accession>A6KJ78</accession>
<organism evidence="1 2">
    <name type="scientific">Rattus norvegicus</name>
    <name type="common">Rat</name>
    <dbReference type="NCBI Taxonomy" id="10116"/>
    <lineage>
        <taxon>Eukaryota</taxon>
        <taxon>Metazoa</taxon>
        <taxon>Chordata</taxon>
        <taxon>Craniata</taxon>
        <taxon>Vertebrata</taxon>
        <taxon>Euteleostomi</taxon>
        <taxon>Mammalia</taxon>
        <taxon>Eutheria</taxon>
        <taxon>Euarchontoglires</taxon>
        <taxon>Glires</taxon>
        <taxon>Rodentia</taxon>
        <taxon>Myomorpha</taxon>
        <taxon>Muroidea</taxon>
        <taxon>Muridae</taxon>
        <taxon>Murinae</taxon>
        <taxon>Rattus</taxon>
    </lineage>
</organism>
<gene>
    <name evidence="1" type="ORF">rCG_62905</name>
</gene>
<dbReference type="AlphaFoldDB" id="A6KJ78"/>
<evidence type="ECO:0000313" key="1">
    <source>
        <dbReference type="EMBL" id="EDL76029.1"/>
    </source>
</evidence>